<organism evidence="1">
    <name type="scientific">Arundo donax</name>
    <name type="common">Giant reed</name>
    <name type="synonym">Donax arundinaceus</name>
    <dbReference type="NCBI Taxonomy" id="35708"/>
    <lineage>
        <taxon>Eukaryota</taxon>
        <taxon>Viridiplantae</taxon>
        <taxon>Streptophyta</taxon>
        <taxon>Embryophyta</taxon>
        <taxon>Tracheophyta</taxon>
        <taxon>Spermatophyta</taxon>
        <taxon>Magnoliopsida</taxon>
        <taxon>Liliopsida</taxon>
        <taxon>Poales</taxon>
        <taxon>Poaceae</taxon>
        <taxon>PACMAD clade</taxon>
        <taxon>Arundinoideae</taxon>
        <taxon>Arundineae</taxon>
        <taxon>Arundo</taxon>
    </lineage>
</organism>
<sequence>MLHQQDILVVIHIVQNIANMIDLFLILPCGCCY</sequence>
<dbReference type="AlphaFoldDB" id="A0A0A8Z438"/>
<evidence type="ECO:0000313" key="1">
    <source>
        <dbReference type="EMBL" id="JAD31535.1"/>
    </source>
</evidence>
<name>A0A0A8Z438_ARUDO</name>
<accession>A0A0A8Z438</accession>
<protein>
    <submittedName>
        <fullName evidence="1">Uncharacterized protein</fullName>
    </submittedName>
</protein>
<proteinExistence type="predicted"/>
<reference evidence="1" key="2">
    <citation type="journal article" date="2015" name="Data Brief">
        <title>Shoot transcriptome of the giant reed, Arundo donax.</title>
        <authorList>
            <person name="Barrero R.A."/>
            <person name="Guerrero F.D."/>
            <person name="Moolhuijzen P."/>
            <person name="Goolsby J.A."/>
            <person name="Tidwell J."/>
            <person name="Bellgard S.E."/>
            <person name="Bellgard M.I."/>
        </authorList>
    </citation>
    <scope>NUCLEOTIDE SEQUENCE</scope>
    <source>
        <tissue evidence="1">Shoot tissue taken approximately 20 cm above the soil surface</tissue>
    </source>
</reference>
<dbReference type="EMBL" id="GBRH01266360">
    <property type="protein sequence ID" value="JAD31535.1"/>
    <property type="molecule type" value="Transcribed_RNA"/>
</dbReference>
<reference evidence="1" key="1">
    <citation type="submission" date="2014-09" db="EMBL/GenBank/DDBJ databases">
        <authorList>
            <person name="Magalhaes I.L.F."/>
            <person name="Oliveira U."/>
            <person name="Santos F.R."/>
            <person name="Vidigal T.H.D.A."/>
            <person name="Brescovit A.D."/>
            <person name="Santos A.J."/>
        </authorList>
    </citation>
    <scope>NUCLEOTIDE SEQUENCE</scope>
    <source>
        <tissue evidence="1">Shoot tissue taken approximately 20 cm above the soil surface</tissue>
    </source>
</reference>